<organism evidence="2 3">
    <name type="scientific">Chromohalobacter canadensis</name>
    <dbReference type="NCBI Taxonomy" id="141389"/>
    <lineage>
        <taxon>Bacteria</taxon>
        <taxon>Pseudomonadati</taxon>
        <taxon>Pseudomonadota</taxon>
        <taxon>Gammaproteobacteria</taxon>
        <taxon>Oceanospirillales</taxon>
        <taxon>Halomonadaceae</taxon>
        <taxon>Chromohalobacter</taxon>
    </lineage>
</organism>
<accession>A0A285VBX7</accession>
<evidence type="ECO:0008006" key="4">
    <source>
        <dbReference type="Google" id="ProtNLM"/>
    </source>
</evidence>
<evidence type="ECO:0000313" key="3">
    <source>
        <dbReference type="Proteomes" id="UP000219023"/>
    </source>
</evidence>
<feature type="compositionally biased region" description="Basic and acidic residues" evidence="1">
    <location>
        <begin position="233"/>
        <end position="244"/>
    </location>
</feature>
<dbReference type="EMBL" id="OBQJ01000001">
    <property type="protein sequence ID" value="SOC51560.1"/>
    <property type="molecule type" value="Genomic_DNA"/>
</dbReference>
<reference evidence="2 3" key="1">
    <citation type="submission" date="2017-08" db="EMBL/GenBank/DDBJ databases">
        <authorList>
            <person name="de Groot N.N."/>
        </authorList>
    </citation>
    <scope>NUCLEOTIDE SEQUENCE [LARGE SCALE GENOMIC DNA]</scope>
    <source>
        <strain evidence="2 3">USBA 855</strain>
    </source>
</reference>
<gene>
    <name evidence="2" type="ORF">SAMN05421509_101340</name>
</gene>
<evidence type="ECO:0000313" key="2">
    <source>
        <dbReference type="EMBL" id="SOC51560.1"/>
    </source>
</evidence>
<protein>
    <recommendedName>
        <fullName evidence="4">LuxR family transcriptional regulator</fullName>
    </recommendedName>
</protein>
<dbReference type="AlphaFoldDB" id="A0A285VBX7"/>
<name>A0A285VBX7_9GAMM</name>
<sequence length="277" mass="30308">MMSDADDSEQMEVPSGLESVAWHRAFGALADKLDGANFWLATVRTLGRHVDFDTWVVLIFHHRQPPRILAESDEDDGADEALFQDYQRGLYLLDPFYIDARDHARAGLYTLADVAPQCFQNTEYYQRYFQRNIVADEVQFNCPLDAERTLCLSLGSTRAYFARGAWPSKSGAAVGAGTDAPAHAFRIRTRRWHAAGAAPMASIAPGAARTGIPSVTDRTRARGQPAHAGRQFDQGDRPAHDDLGGNRARPQETSLRQAGHQLAVGAVCVVLAGASLT</sequence>
<evidence type="ECO:0000256" key="1">
    <source>
        <dbReference type="SAM" id="MobiDB-lite"/>
    </source>
</evidence>
<dbReference type="Proteomes" id="UP000219023">
    <property type="component" value="Unassembled WGS sequence"/>
</dbReference>
<proteinExistence type="predicted"/>
<feature type="region of interest" description="Disordered" evidence="1">
    <location>
        <begin position="206"/>
        <end position="253"/>
    </location>
</feature>